<dbReference type="RefSeq" id="WP_404593508.1">
    <property type="nucleotide sequence ID" value="NZ_JBIYEW010000003.1"/>
</dbReference>
<reference evidence="2 3" key="1">
    <citation type="submission" date="2024-10" db="EMBL/GenBank/DDBJ databases">
        <title>Novel secondary metabolite-producing bacteria for plant disease control.</title>
        <authorList>
            <person name="Chevrette M."/>
        </authorList>
    </citation>
    <scope>NUCLEOTIDE SEQUENCE [LARGE SCALE GENOMIC DNA]</scope>
    <source>
        <strain evidence="2 3">J30 TE3557</strain>
    </source>
</reference>
<sequence>MKSQLLASAGALMVGGAVAYVSGPVLGVAMGLAVFAGALQDIKRRRRKRE</sequence>
<feature type="transmembrane region" description="Helical" evidence="1">
    <location>
        <begin position="12"/>
        <end position="39"/>
    </location>
</feature>
<dbReference type="EMBL" id="JBIYEW010000003">
    <property type="protein sequence ID" value="MFK4637710.1"/>
    <property type="molecule type" value="Genomic_DNA"/>
</dbReference>
<organism evidence="2 3">
    <name type="scientific">Paenarthrobacter histidinolovorans</name>
    <dbReference type="NCBI Taxonomy" id="43664"/>
    <lineage>
        <taxon>Bacteria</taxon>
        <taxon>Bacillati</taxon>
        <taxon>Actinomycetota</taxon>
        <taxon>Actinomycetes</taxon>
        <taxon>Micrococcales</taxon>
        <taxon>Micrococcaceae</taxon>
        <taxon>Paenarthrobacter</taxon>
    </lineage>
</organism>
<proteinExistence type="predicted"/>
<evidence type="ECO:0000313" key="2">
    <source>
        <dbReference type="EMBL" id="MFK4637710.1"/>
    </source>
</evidence>
<evidence type="ECO:0000256" key="1">
    <source>
        <dbReference type="SAM" id="Phobius"/>
    </source>
</evidence>
<name>A0ABW8N125_9MICC</name>
<comment type="caution">
    <text evidence="2">The sequence shown here is derived from an EMBL/GenBank/DDBJ whole genome shotgun (WGS) entry which is preliminary data.</text>
</comment>
<evidence type="ECO:0008006" key="4">
    <source>
        <dbReference type="Google" id="ProtNLM"/>
    </source>
</evidence>
<protein>
    <recommendedName>
        <fullName evidence="4">Secreted protein</fullName>
    </recommendedName>
</protein>
<keyword evidence="3" id="KW-1185">Reference proteome</keyword>
<keyword evidence="1" id="KW-0472">Membrane</keyword>
<keyword evidence="1" id="KW-1133">Transmembrane helix</keyword>
<dbReference type="Proteomes" id="UP001620520">
    <property type="component" value="Unassembled WGS sequence"/>
</dbReference>
<keyword evidence="1" id="KW-0812">Transmembrane</keyword>
<evidence type="ECO:0000313" key="3">
    <source>
        <dbReference type="Proteomes" id="UP001620520"/>
    </source>
</evidence>
<gene>
    <name evidence="2" type="ORF">ABIA52_000599</name>
</gene>
<accession>A0ABW8N125</accession>